<reference evidence="1 3" key="1">
    <citation type="submission" date="2021-11" db="EMBL/GenBank/DDBJ databases">
        <authorList>
            <person name="Islam A."/>
            <person name="Islam S."/>
            <person name="Flora M.S."/>
            <person name="Rahman M."/>
            <person name="Ziaur R.M."/>
            <person name="Epstein J.H."/>
            <person name="Hassan M."/>
            <person name="Klassen M."/>
            <person name="Woodard K."/>
            <person name="Webb A."/>
            <person name="Webby R.J."/>
            <person name="El Zowalaty M.E."/>
        </authorList>
    </citation>
    <scope>NUCLEOTIDE SEQUENCE</scope>
    <source>
        <strain evidence="2">Pbs1</strain>
        <strain evidence="1">Pbs3</strain>
    </source>
</reference>
<protein>
    <recommendedName>
        <fullName evidence="5">RxLR effector protein</fullName>
    </recommendedName>
</protein>
<dbReference type="EMBL" id="CAKLCB010000083">
    <property type="protein sequence ID" value="CAH0514734.1"/>
    <property type="molecule type" value="Genomic_DNA"/>
</dbReference>
<dbReference type="AlphaFoldDB" id="A0AAU9KUN6"/>
<dbReference type="Proteomes" id="UP001160483">
    <property type="component" value="Unassembled WGS sequence"/>
</dbReference>
<evidence type="ECO:0008006" key="5">
    <source>
        <dbReference type="Google" id="ProtNLM"/>
    </source>
</evidence>
<evidence type="ECO:0000313" key="2">
    <source>
        <dbReference type="EMBL" id="CAH0514734.1"/>
    </source>
</evidence>
<gene>
    <name evidence="2" type="ORF">PBS001_LOCUS1473</name>
    <name evidence="1" type="ORF">PBS003_LOCUS2738</name>
</gene>
<sequence>MTTGESPGGAIGNSDASTTLDMAHTSGLSKRKLRSDVSISALLKMVDPEEFSGLKSKLTNLEFNSNVDAFFSRANYIVRIAAWKAKLATPRNLYSLYGLRHLDDTELLQSKDFYSWVLAVRNRYKDNADPTNIVNPRKADIKIVEALEVERGDKTIATLLEIGQNGHVSERNTIKELQNAQFQLWFNRGWTRDTVIINFSKNTKQYDKDIFGIANNFDKYRKDRVHP</sequence>
<name>A0AAU9KUN6_9STRA</name>
<evidence type="ECO:0000313" key="4">
    <source>
        <dbReference type="Proteomes" id="UP001160483"/>
    </source>
</evidence>
<accession>A0AAU9KUN6</accession>
<evidence type="ECO:0000313" key="1">
    <source>
        <dbReference type="EMBL" id="CAH0475929.1"/>
    </source>
</evidence>
<dbReference type="EMBL" id="CAKKTJ010000131">
    <property type="protein sequence ID" value="CAH0475929.1"/>
    <property type="molecule type" value="Genomic_DNA"/>
</dbReference>
<comment type="caution">
    <text evidence="1">The sequence shown here is derived from an EMBL/GenBank/DDBJ whole genome shotgun (WGS) entry which is preliminary data.</text>
</comment>
<dbReference type="Proteomes" id="UP001158986">
    <property type="component" value="Unassembled WGS sequence"/>
</dbReference>
<keyword evidence="3" id="KW-1185">Reference proteome</keyword>
<proteinExistence type="predicted"/>
<organism evidence="1 4">
    <name type="scientific">Peronospora belbahrii</name>
    <dbReference type="NCBI Taxonomy" id="622444"/>
    <lineage>
        <taxon>Eukaryota</taxon>
        <taxon>Sar</taxon>
        <taxon>Stramenopiles</taxon>
        <taxon>Oomycota</taxon>
        <taxon>Peronosporomycetes</taxon>
        <taxon>Peronosporales</taxon>
        <taxon>Peronosporaceae</taxon>
        <taxon>Peronospora</taxon>
    </lineage>
</organism>
<evidence type="ECO:0000313" key="3">
    <source>
        <dbReference type="Proteomes" id="UP001158986"/>
    </source>
</evidence>